<proteinExistence type="predicted"/>
<name>A0A6C0LLL4_9ZZZZ</name>
<dbReference type="AlphaFoldDB" id="A0A6C0LLL4"/>
<organism evidence="1">
    <name type="scientific">viral metagenome</name>
    <dbReference type="NCBI Taxonomy" id="1070528"/>
    <lineage>
        <taxon>unclassified sequences</taxon>
        <taxon>metagenomes</taxon>
        <taxon>organismal metagenomes</taxon>
    </lineage>
</organism>
<evidence type="ECO:0000313" key="1">
    <source>
        <dbReference type="EMBL" id="QHU30591.1"/>
    </source>
</evidence>
<accession>A0A6C0LLL4</accession>
<reference evidence="1" key="1">
    <citation type="journal article" date="2020" name="Nature">
        <title>Giant virus diversity and host interactions through global metagenomics.</title>
        <authorList>
            <person name="Schulz F."/>
            <person name="Roux S."/>
            <person name="Paez-Espino D."/>
            <person name="Jungbluth S."/>
            <person name="Walsh D.A."/>
            <person name="Denef V.J."/>
            <person name="McMahon K.D."/>
            <person name="Konstantinidis K.T."/>
            <person name="Eloe-Fadrosh E.A."/>
            <person name="Kyrpides N.C."/>
            <person name="Woyke T."/>
        </authorList>
    </citation>
    <scope>NUCLEOTIDE SEQUENCE</scope>
    <source>
        <strain evidence="1">GVMAG-M-3300027833-19</strain>
    </source>
</reference>
<protein>
    <submittedName>
        <fullName evidence="1">Uncharacterized protein</fullName>
    </submittedName>
</protein>
<sequence length="127" mass="14348">MNNNIAPTGLVTVSQISRSVLAGTTLNDIVREQLFIIDKKIIAIKKNIGENVLVYNLPVTFPNLQSERTDSRIIIYTHILKSLEKRGFEVKIKLSESQAIVTIKWTIGLSNEDLSTMERYLTEKSVD</sequence>
<dbReference type="EMBL" id="MN740510">
    <property type="protein sequence ID" value="QHU30591.1"/>
    <property type="molecule type" value="Genomic_DNA"/>
</dbReference>